<protein>
    <recommendedName>
        <fullName evidence="2">SPFH domain-containing protein</fullName>
    </recommendedName>
</protein>
<comment type="caution">
    <text evidence="3">The sequence shown here is derived from an EMBL/GenBank/DDBJ whole genome shotgun (WGS) entry which is preliminary data.</text>
</comment>
<evidence type="ECO:0000256" key="1">
    <source>
        <dbReference type="SAM" id="MobiDB-lite"/>
    </source>
</evidence>
<feature type="domain" description="SPFH" evidence="2">
    <location>
        <begin position="83"/>
        <end position="296"/>
    </location>
</feature>
<dbReference type="CDD" id="cd03408">
    <property type="entry name" value="SPFH_like_u1"/>
    <property type="match status" value="1"/>
</dbReference>
<dbReference type="HOGENOM" id="CLU_462830_0_0_11"/>
<dbReference type="RefSeq" id="WP_005963338.1">
    <property type="nucleotide sequence ID" value="NZ_CP040505.1"/>
</dbReference>
<proteinExistence type="predicted"/>
<dbReference type="PATRIC" id="fig|888050.3.peg.1130"/>
<organism evidence="3 4">
    <name type="scientific">Schaalia cardiffensis F0333</name>
    <dbReference type="NCBI Taxonomy" id="888050"/>
    <lineage>
        <taxon>Bacteria</taxon>
        <taxon>Bacillati</taxon>
        <taxon>Actinomycetota</taxon>
        <taxon>Actinomycetes</taxon>
        <taxon>Actinomycetales</taxon>
        <taxon>Actinomycetaceae</taxon>
        <taxon>Schaalia</taxon>
    </lineage>
</organism>
<evidence type="ECO:0000259" key="2">
    <source>
        <dbReference type="Pfam" id="PF13421"/>
    </source>
</evidence>
<dbReference type="AlphaFoldDB" id="N6WCX1"/>
<dbReference type="Pfam" id="PF13421">
    <property type="entry name" value="Band_7_1"/>
    <property type="match status" value="1"/>
</dbReference>
<accession>N6WCX1</accession>
<feature type="region of interest" description="Disordered" evidence="1">
    <location>
        <begin position="348"/>
        <end position="589"/>
    </location>
</feature>
<dbReference type="EMBL" id="AQHZ01000020">
    <property type="protein sequence ID" value="ENO18064.1"/>
    <property type="molecule type" value="Genomic_DNA"/>
</dbReference>
<dbReference type="Proteomes" id="UP000013015">
    <property type="component" value="Unassembled WGS sequence"/>
</dbReference>
<evidence type="ECO:0000313" key="3">
    <source>
        <dbReference type="EMBL" id="ENO18064.1"/>
    </source>
</evidence>
<dbReference type="STRING" id="888050.HMPREF9004_1189"/>
<evidence type="ECO:0000313" key="4">
    <source>
        <dbReference type="Proteomes" id="UP000013015"/>
    </source>
</evidence>
<gene>
    <name evidence="3" type="ORF">HMPREF9004_1189</name>
</gene>
<keyword evidence="4" id="KW-1185">Reference proteome</keyword>
<name>N6WCX1_9ACTO</name>
<dbReference type="eggNOG" id="COG4260">
    <property type="taxonomic scope" value="Bacteria"/>
</dbReference>
<reference evidence="3 4" key="1">
    <citation type="submission" date="2013-03" db="EMBL/GenBank/DDBJ databases">
        <title>Reference genome for the Human Microbiome Project.</title>
        <authorList>
            <person name="Aqrawi P."/>
            <person name="Ayvaz T."/>
            <person name="Bess C."/>
            <person name="Blankenburg K."/>
            <person name="Coyle M."/>
            <person name="Deng J."/>
            <person name="Forbes L."/>
            <person name="Fowler G."/>
            <person name="Francisco L."/>
            <person name="Fu Q."/>
            <person name="Gibbs R."/>
            <person name="Gross S."/>
            <person name="Gubbala S."/>
            <person name="Hale W."/>
            <person name="Hemphill L."/>
            <person name="Highlander S."/>
            <person name="Hirani K."/>
            <person name="Jackson L."/>
            <person name="Jakkamsetti A."/>
            <person name="Javaid M."/>
            <person name="Jayaseelan J.C."/>
            <person name="Jiang H."/>
            <person name="Joshi V."/>
            <person name="Korchina V."/>
            <person name="Kovar C."/>
            <person name="Lara F."/>
            <person name="Lee S."/>
            <person name="Liu Y."/>
            <person name="Mata R."/>
            <person name="Mathew T."/>
            <person name="Munidasa M."/>
            <person name="Muzny D."/>
            <person name="Nazareth L."/>
            <person name="Ngo R."/>
            <person name="Nguyen L."/>
            <person name="Nguyen N."/>
            <person name="Okwuonu G."/>
            <person name="Ongeri F."/>
            <person name="Palculict T."/>
            <person name="Patil S."/>
            <person name="Petrosino J."/>
            <person name="Pham C."/>
            <person name="Pham P."/>
            <person name="Pu L.-L."/>
            <person name="Qin X."/>
            <person name="Qu J."/>
            <person name="Reid J."/>
            <person name="Ross M."/>
            <person name="Ruth R."/>
            <person name="Saada N."/>
            <person name="San Lucas F."/>
            <person name="Santibanez J."/>
            <person name="Shang Y."/>
            <person name="Simmons D."/>
            <person name="Song X.-Z."/>
            <person name="Tang L.-Y."/>
            <person name="Thornton R."/>
            <person name="Warren J."/>
            <person name="Weissenberger G."/>
            <person name="Wilczek-Boney K."/>
            <person name="Worley K."/>
            <person name="Youmans B."/>
            <person name="Zhang J."/>
            <person name="Zhang L."/>
            <person name="Zhao Z."/>
            <person name="Zhou C."/>
            <person name="Zhu D."/>
            <person name="Zhu Y."/>
        </authorList>
    </citation>
    <scope>NUCLEOTIDE SEQUENCE [LARGE SCALE GENOMIC DNA]</scope>
    <source>
        <strain evidence="3 4">F0333</strain>
    </source>
</reference>
<dbReference type="InterPro" id="IPR033880">
    <property type="entry name" value="SPFH_YdjI"/>
</dbReference>
<feature type="compositionally biased region" description="Low complexity" evidence="1">
    <location>
        <begin position="348"/>
        <end position="568"/>
    </location>
</feature>
<feature type="compositionally biased region" description="Polar residues" evidence="1">
    <location>
        <begin position="569"/>
        <end position="589"/>
    </location>
</feature>
<sequence>MSAVGARHAFDQQMEGFFVGLIQMITGSGVAQAAGGAIGSSLGDQWQDAFEANDMGEGIVFTKGVKLRAGDERNKNRKGTDDLVTQGSRIHVYDAQAMMVTDGGRITDFTAVPGVYTLDNTGQPTIFTGDLKGSLLDTWERFKFGGTSPQKQQIFYVNLQEIKGIKFGTPSALNYFDTFYNAELFLRCHGTFSIRITDPILFYQQVIPRDAVRVHFDEVKEQYMSEFLEALQTSINQMSVDGIRISQVASKMRELSKYMRDTLDEDWLRGRGMEIQSVGIASISYDDESRKLIDMRNQGAMLSDPSVREGYVQGAVARGMEAAGSNEAGAGMAFMGMGMGMSASGNFMGAASQSNQAQMQQQWQQQQQMPPQGWGQPQQGWGQPQQQMPPQGWGQPQQAWGQPQGWGQAQQGWGQGPQGQAPQAQPQQGWGQPQQQMPQQPEQQAQGQEPQGQAPQAQPQQGWGQPQQQMPAQGQPQQGWGQPQQQMPTQGQPQQGWGQPQQGWGQPQQAWGQAQQQMPAQGQPQQGWGQPQQQVPPQGQPQGWGQPQQQMPTQGQPQQGQAVPEQPQVNTQVPPENTPPTNGAPESQQ</sequence>